<dbReference type="InterPro" id="IPR036465">
    <property type="entry name" value="vWFA_dom_sf"/>
</dbReference>
<dbReference type="Pfam" id="PF25106">
    <property type="entry name" value="VWA_4"/>
    <property type="match status" value="1"/>
</dbReference>
<keyword evidence="6" id="KW-1185">Reference proteome</keyword>
<keyword evidence="3" id="KW-0732">Signal</keyword>
<dbReference type="Gene3D" id="3.40.50.410">
    <property type="entry name" value="von Willebrand factor, type A domain"/>
    <property type="match status" value="1"/>
</dbReference>
<dbReference type="InterPro" id="IPR056861">
    <property type="entry name" value="HMCN1-like_VWA"/>
</dbReference>
<dbReference type="Proteomes" id="UP001176940">
    <property type="component" value="Unassembled WGS sequence"/>
</dbReference>
<comment type="caution">
    <text evidence="5">The sequence shown here is derived from an EMBL/GenBank/DDBJ whole genome shotgun (WGS) entry which is preliminary data.</text>
</comment>
<dbReference type="SUPFAM" id="SSF53300">
    <property type="entry name" value="vWA-like"/>
    <property type="match status" value="1"/>
</dbReference>
<feature type="domain" description="Hemicentin-1-like von Willebrand factor A" evidence="4">
    <location>
        <begin position="38"/>
        <end position="199"/>
    </location>
</feature>
<sequence length="311" mass="34663">MNGPSRIVVRCRGVRENCPSILQAVRRDRRIEAEASSSLTYLVDTTGSMTDDLYQLKLVNNWVLDRVTAKFPSGVRQYTMVEFNDPYVGPVRFTQSKQEFGDFFNSLVATGGGNCPELAMGGLELALMNSPSKSVILVLTDASALDYANTTLVNNIRSLINTTKSQVIFVVTGVCNTTDSPDFLIYRDIAALSFGHVYLIDLSELHKVFKYLDYSLPMPANSSNQLFSGDFTALYHNESFSVSKNFSSFMITTDGFIYNHFLWKKTVIETWGFVLVVKKPPKGNWSITINAGGVHSIRIQGFTPFNTTYSP</sequence>
<gene>
    <name evidence="5" type="ORF">RIMI_LOCUS22678314</name>
</gene>
<dbReference type="EMBL" id="CAUEEQ010078791">
    <property type="protein sequence ID" value="CAJ0967983.1"/>
    <property type="molecule type" value="Genomic_DNA"/>
</dbReference>
<organism evidence="5 6">
    <name type="scientific">Ranitomeya imitator</name>
    <name type="common">mimic poison frog</name>
    <dbReference type="NCBI Taxonomy" id="111125"/>
    <lineage>
        <taxon>Eukaryota</taxon>
        <taxon>Metazoa</taxon>
        <taxon>Chordata</taxon>
        <taxon>Craniata</taxon>
        <taxon>Vertebrata</taxon>
        <taxon>Euteleostomi</taxon>
        <taxon>Amphibia</taxon>
        <taxon>Batrachia</taxon>
        <taxon>Anura</taxon>
        <taxon>Neobatrachia</taxon>
        <taxon>Hyloidea</taxon>
        <taxon>Dendrobatidae</taxon>
        <taxon>Dendrobatinae</taxon>
        <taxon>Ranitomeya</taxon>
    </lineage>
</organism>
<evidence type="ECO:0000256" key="3">
    <source>
        <dbReference type="ARBA" id="ARBA00022729"/>
    </source>
</evidence>
<evidence type="ECO:0000313" key="6">
    <source>
        <dbReference type="Proteomes" id="UP001176940"/>
    </source>
</evidence>
<dbReference type="InterPro" id="IPR052577">
    <property type="entry name" value="VWA7"/>
</dbReference>
<proteinExistence type="predicted"/>
<evidence type="ECO:0000313" key="5">
    <source>
        <dbReference type="EMBL" id="CAJ0967983.1"/>
    </source>
</evidence>
<keyword evidence="2" id="KW-0964">Secreted</keyword>
<evidence type="ECO:0000259" key="4">
    <source>
        <dbReference type="Pfam" id="PF25106"/>
    </source>
</evidence>
<dbReference type="PANTHER" id="PTHR14905">
    <property type="entry name" value="NG37"/>
    <property type="match status" value="1"/>
</dbReference>
<name>A0ABN9MRA4_9NEOB</name>
<comment type="subcellular location">
    <subcellularLocation>
        <location evidence="1">Secreted</location>
    </subcellularLocation>
</comment>
<evidence type="ECO:0000256" key="2">
    <source>
        <dbReference type="ARBA" id="ARBA00022525"/>
    </source>
</evidence>
<dbReference type="PANTHER" id="PTHR14905:SF7">
    <property type="entry name" value="VON WILLEBRAND FACTOR A DOMAIN-CONTAINING PROTEIN 7"/>
    <property type="match status" value="1"/>
</dbReference>
<accession>A0ABN9MRA4</accession>
<protein>
    <recommendedName>
        <fullName evidence="4">Hemicentin-1-like von Willebrand factor A domain-containing protein</fullName>
    </recommendedName>
</protein>
<reference evidence="5" key="1">
    <citation type="submission" date="2023-07" db="EMBL/GenBank/DDBJ databases">
        <authorList>
            <person name="Stuckert A."/>
        </authorList>
    </citation>
    <scope>NUCLEOTIDE SEQUENCE</scope>
</reference>
<evidence type="ECO:0000256" key="1">
    <source>
        <dbReference type="ARBA" id="ARBA00004613"/>
    </source>
</evidence>